<proteinExistence type="predicted"/>
<evidence type="ECO:0000313" key="1">
    <source>
        <dbReference type="EMBL" id="KAF7429381.1"/>
    </source>
</evidence>
<keyword evidence="2" id="KW-1185">Reference proteome</keyword>
<accession>A0A834P6F7</accession>
<protein>
    <submittedName>
        <fullName evidence="1">Uncharacterized protein</fullName>
    </submittedName>
</protein>
<reference evidence="1" key="1">
    <citation type="journal article" date="2020" name="G3 (Bethesda)">
        <title>High-Quality Assemblies for Three Invasive Social Wasps from the &lt;i&gt;Vespula&lt;/i&gt; Genus.</title>
        <authorList>
            <person name="Harrop T.W.R."/>
            <person name="Guhlin J."/>
            <person name="McLaughlin G.M."/>
            <person name="Permina E."/>
            <person name="Stockwell P."/>
            <person name="Gilligan J."/>
            <person name="Le Lec M.F."/>
            <person name="Gruber M.A.M."/>
            <person name="Quinn O."/>
            <person name="Lovegrove M."/>
            <person name="Duncan E.J."/>
            <person name="Remnant E.J."/>
            <person name="Van Eeckhoven J."/>
            <person name="Graham B."/>
            <person name="Knapp R.A."/>
            <person name="Langford K.W."/>
            <person name="Kronenberg Z."/>
            <person name="Press M.O."/>
            <person name="Eacker S.M."/>
            <person name="Wilson-Rankin E.E."/>
            <person name="Purcell J."/>
            <person name="Lester P.J."/>
            <person name="Dearden P.K."/>
        </authorList>
    </citation>
    <scope>NUCLEOTIDE SEQUENCE</scope>
    <source>
        <strain evidence="1">Volc-1</strain>
    </source>
</reference>
<gene>
    <name evidence="1" type="ORF">H0235_005779</name>
</gene>
<organism evidence="1 2">
    <name type="scientific">Vespula pensylvanica</name>
    <name type="common">Western yellow jacket</name>
    <name type="synonym">Wasp</name>
    <dbReference type="NCBI Taxonomy" id="30213"/>
    <lineage>
        <taxon>Eukaryota</taxon>
        <taxon>Metazoa</taxon>
        <taxon>Ecdysozoa</taxon>
        <taxon>Arthropoda</taxon>
        <taxon>Hexapoda</taxon>
        <taxon>Insecta</taxon>
        <taxon>Pterygota</taxon>
        <taxon>Neoptera</taxon>
        <taxon>Endopterygota</taxon>
        <taxon>Hymenoptera</taxon>
        <taxon>Apocrita</taxon>
        <taxon>Aculeata</taxon>
        <taxon>Vespoidea</taxon>
        <taxon>Vespidae</taxon>
        <taxon>Vespinae</taxon>
        <taxon>Vespula</taxon>
    </lineage>
</organism>
<name>A0A834P6F7_VESPE</name>
<sequence>MNSSEFIMSLDDNLGVLVTAKEFIVSIEGRTSGKRAKGHIREAILDWMKEEWFLAQSRHALGDHIKAPSAATVPRRQTFRRSPISAGLLCLSPLTMITADTSKRENRQIEIAKLCVIGCGEDREARGELIKVTPKEERRNRVRTLSLR</sequence>
<comment type="caution">
    <text evidence="1">The sequence shown here is derived from an EMBL/GenBank/DDBJ whole genome shotgun (WGS) entry which is preliminary data.</text>
</comment>
<dbReference type="EMBL" id="JACSDY010000004">
    <property type="protein sequence ID" value="KAF7429381.1"/>
    <property type="molecule type" value="Genomic_DNA"/>
</dbReference>
<dbReference type="AlphaFoldDB" id="A0A834P6F7"/>
<evidence type="ECO:0000313" key="2">
    <source>
        <dbReference type="Proteomes" id="UP000600918"/>
    </source>
</evidence>
<dbReference type="Proteomes" id="UP000600918">
    <property type="component" value="Unassembled WGS sequence"/>
</dbReference>